<proteinExistence type="predicted"/>
<accession>A0AA37QI15</accession>
<comment type="caution">
    <text evidence="2">The sequence shown here is derived from an EMBL/GenBank/DDBJ whole genome shotgun (WGS) entry which is preliminary data.</text>
</comment>
<dbReference type="RefSeq" id="WP_055246388.1">
    <property type="nucleotide sequence ID" value="NZ_BSCI01000003.1"/>
</dbReference>
<keyword evidence="1" id="KW-0812">Transmembrane</keyword>
<organism evidence="2 3">
    <name type="scientific">Coprococcus comes</name>
    <dbReference type="NCBI Taxonomy" id="410072"/>
    <lineage>
        <taxon>Bacteria</taxon>
        <taxon>Bacillati</taxon>
        <taxon>Bacillota</taxon>
        <taxon>Clostridia</taxon>
        <taxon>Lachnospirales</taxon>
        <taxon>Lachnospiraceae</taxon>
        <taxon>Coprococcus</taxon>
    </lineage>
</organism>
<keyword evidence="1" id="KW-1133">Transmembrane helix</keyword>
<evidence type="ECO:0000313" key="3">
    <source>
        <dbReference type="Proteomes" id="UP001145109"/>
    </source>
</evidence>
<reference evidence="2" key="2">
    <citation type="submission" date="2022-11" db="EMBL/GenBank/DDBJ databases">
        <title>Draft genome sequence of Coprococcus comes strain 31264.</title>
        <authorList>
            <person name="Hisatomi A."/>
            <person name="Ohkuma M."/>
            <person name="Sakamoto M."/>
        </authorList>
    </citation>
    <scope>NUCLEOTIDE SEQUENCE</scope>
    <source>
        <strain evidence="2">JCM 31264</strain>
    </source>
</reference>
<evidence type="ECO:0000313" key="2">
    <source>
        <dbReference type="EMBL" id="GLG86061.1"/>
    </source>
</evidence>
<feature type="transmembrane region" description="Helical" evidence="1">
    <location>
        <begin position="70"/>
        <end position="91"/>
    </location>
</feature>
<evidence type="ECO:0000256" key="1">
    <source>
        <dbReference type="SAM" id="Phobius"/>
    </source>
</evidence>
<dbReference type="Proteomes" id="UP001145109">
    <property type="component" value="Unassembled WGS sequence"/>
</dbReference>
<feature type="transmembrane region" description="Helical" evidence="1">
    <location>
        <begin position="21"/>
        <end position="50"/>
    </location>
</feature>
<gene>
    <name evidence="2" type="ORF">comes_06060</name>
</gene>
<protein>
    <submittedName>
        <fullName evidence="2">Uncharacterized protein</fullName>
    </submittedName>
</protein>
<reference evidence="2" key="1">
    <citation type="submission" date="2022-09" db="EMBL/GenBank/DDBJ databases">
        <title>Draft genome sequence of Coprococcus comes strain 31264.</title>
        <authorList>
            <person name="Atsushi H."/>
            <person name="Moriya O."/>
            <person name="Mitsuo S."/>
        </authorList>
    </citation>
    <scope>NUCLEOTIDE SEQUENCE</scope>
    <source>
        <strain evidence="2">JCM 31264</strain>
    </source>
</reference>
<sequence length="203" mass="24074">MKKFIFNSYMEHSKNYILLNVILGIMECINTPLKLCFFIIPVVIYVIGVHFSGNLKLPFIPDAITPKYDLFINILLLSLFFVLLMVVIVSIGRNLNNAETKVFREAFEGKRENREIIHLIYKRKTKGNIERRIYSHIVPDEWNDKGVYLKILKIFDEHFETVKFVIDNNNSRVTIMKTREGFIKPEKEEYHDEILDKEMREVE</sequence>
<name>A0AA37QI15_9FIRM</name>
<dbReference type="AlphaFoldDB" id="A0AA37QI15"/>
<keyword evidence="1" id="KW-0472">Membrane</keyword>
<dbReference type="EMBL" id="BSCI01000003">
    <property type="protein sequence ID" value="GLG86061.1"/>
    <property type="molecule type" value="Genomic_DNA"/>
</dbReference>